<evidence type="ECO:0000313" key="3">
    <source>
        <dbReference type="Proteomes" id="UP000297948"/>
    </source>
</evidence>
<evidence type="ECO:0000259" key="1">
    <source>
        <dbReference type="PROSITE" id="PS51186"/>
    </source>
</evidence>
<dbReference type="InterPro" id="IPR016181">
    <property type="entry name" value="Acyl_CoA_acyltransferase"/>
</dbReference>
<organism evidence="2 3">
    <name type="scientific">Streptomyces palmae</name>
    <dbReference type="NCBI Taxonomy" id="1701085"/>
    <lineage>
        <taxon>Bacteria</taxon>
        <taxon>Bacillati</taxon>
        <taxon>Actinomycetota</taxon>
        <taxon>Actinomycetes</taxon>
        <taxon>Kitasatosporales</taxon>
        <taxon>Streptomycetaceae</taxon>
        <taxon>Streptomyces</taxon>
    </lineage>
</organism>
<keyword evidence="3" id="KW-1185">Reference proteome</keyword>
<gene>
    <name evidence="2" type="ORF">E4099_29965</name>
</gene>
<dbReference type="InterPro" id="IPR051531">
    <property type="entry name" value="N-acetyltransferase"/>
</dbReference>
<dbReference type="Proteomes" id="UP000297948">
    <property type="component" value="Unassembled WGS sequence"/>
</dbReference>
<reference evidence="2 3" key="1">
    <citation type="submission" date="2019-03" db="EMBL/GenBank/DDBJ databases">
        <authorList>
            <person name="Gonzalez-Pimentel J.L."/>
        </authorList>
    </citation>
    <scope>NUCLEOTIDE SEQUENCE [LARGE SCALE GENOMIC DNA]</scope>
    <source>
        <strain evidence="2 3">JCM 31289</strain>
    </source>
</reference>
<evidence type="ECO:0000313" key="2">
    <source>
        <dbReference type="EMBL" id="TGA87568.1"/>
    </source>
</evidence>
<dbReference type="Pfam" id="PF13302">
    <property type="entry name" value="Acetyltransf_3"/>
    <property type="match status" value="1"/>
</dbReference>
<dbReference type="PROSITE" id="PS51186">
    <property type="entry name" value="GNAT"/>
    <property type="match status" value="1"/>
</dbReference>
<dbReference type="RefSeq" id="WP_135342252.1">
    <property type="nucleotide sequence ID" value="NZ_JBHLTX010000013.1"/>
</dbReference>
<name>A0A4Z0FZ74_9ACTN</name>
<accession>A0A4Z0FZ74</accession>
<dbReference type="GO" id="GO:0016747">
    <property type="term" value="F:acyltransferase activity, transferring groups other than amino-acyl groups"/>
    <property type="evidence" value="ECO:0007669"/>
    <property type="project" value="InterPro"/>
</dbReference>
<feature type="domain" description="N-acetyltransferase" evidence="1">
    <location>
        <begin position="16"/>
        <end position="182"/>
    </location>
</feature>
<dbReference type="PANTHER" id="PTHR43792">
    <property type="entry name" value="GNAT FAMILY, PUTATIVE (AFU_ORTHOLOGUE AFUA_3G00765)-RELATED-RELATED"/>
    <property type="match status" value="1"/>
</dbReference>
<dbReference type="AlphaFoldDB" id="A0A4Z0FZ74"/>
<comment type="caution">
    <text evidence="2">The sequence shown here is derived from an EMBL/GenBank/DDBJ whole genome shotgun (WGS) entry which is preliminary data.</text>
</comment>
<protein>
    <submittedName>
        <fullName evidence="2">N-acetyltransferase</fullName>
    </submittedName>
</protein>
<keyword evidence="2" id="KW-0808">Transferase</keyword>
<dbReference type="OrthoDB" id="2061990at2"/>
<sequence>MTVSLRAPGAPEAAALFLRPWRDEDAEPLIEAYRDPVLRQWTRIPVRDAAEAGSWLETQRQGWETGERLSFAVFEEGAEGREGPLVANAVLKRSHLRDGNPEVGYWTAAPARGRGVAPRALQALTDWAFADRGLARIELLHQVDNLASCRVAEKAGYRYHETLPALPPSFPLDGHLHIRESR</sequence>
<proteinExistence type="predicted"/>
<dbReference type="Gene3D" id="3.40.630.30">
    <property type="match status" value="1"/>
</dbReference>
<dbReference type="InterPro" id="IPR000182">
    <property type="entry name" value="GNAT_dom"/>
</dbReference>
<dbReference type="EMBL" id="SRID01000502">
    <property type="protein sequence ID" value="TGA87568.1"/>
    <property type="molecule type" value="Genomic_DNA"/>
</dbReference>
<dbReference type="SUPFAM" id="SSF55729">
    <property type="entry name" value="Acyl-CoA N-acyltransferases (Nat)"/>
    <property type="match status" value="1"/>
</dbReference>